<keyword evidence="3" id="KW-0238">DNA-binding</keyword>
<dbReference type="GO" id="GO:0006355">
    <property type="term" value="P:regulation of DNA-templated transcription"/>
    <property type="evidence" value="ECO:0007669"/>
    <property type="project" value="InterPro"/>
</dbReference>
<evidence type="ECO:0000259" key="6">
    <source>
        <dbReference type="PROSITE" id="PS50043"/>
    </source>
</evidence>
<dbReference type="SUPFAM" id="SSF52172">
    <property type="entry name" value="CheY-like"/>
    <property type="match status" value="1"/>
</dbReference>
<dbReference type="OrthoDB" id="9808843at2"/>
<feature type="domain" description="HTH luxR-type" evidence="6">
    <location>
        <begin position="157"/>
        <end position="222"/>
    </location>
</feature>
<dbReference type="PROSITE" id="PS50110">
    <property type="entry name" value="RESPONSE_REGULATORY"/>
    <property type="match status" value="1"/>
</dbReference>
<organism evidence="8 9">
    <name type="scientific">Phycicoccus elongatus Lp2</name>
    <dbReference type="NCBI Taxonomy" id="1193181"/>
    <lineage>
        <taxon>Bacteria</taxon>
        <taxon>Bacillati</taxon>
        <taxon>Actinomycetota</taxon>
        <taxon>Actinomycetes</taxon>
        <taxon>Micrococcales</taxon>
        <taxon>Intrasporangiaceae</taxon>
        <taxon>Phycicoccus</taxon>
    </lineage>
</organism>
<proteinExistence type="predicted"/>
<accession>N0E1D5</accession>
<feature type="domain" description="Response regulatory" evidence="7">
    <location>
        <begin position="19"/>
        <end position="137"/>
    </location>
</feature>
<dbReference type="PROSITE" id="PS00622">
    <property type="entry name" value="HTH_LUXR_1"/>
    <property type="match status" value="1"/>
</dbReference>
<dbReference type="EMBL" id="CAIZ01000017">
    <property type="protein sequence ID" value="CCH68689.1"/>
    <property type="molecule type" value="Genomic_DNA"/>
</dbReference>
<keyword evidence="1 5" id="KW-0597">Phosphoprotein</keyword>
<dbReference type="SMART" id="SM00421">
    <property type="entry name" value="HTH_LUXR"/>
    <property type="match status" value="1"/>
</dbReference>
<keyword evidence="9" id="KW-1185">Reference proteome</keyword>
<evidence type="ECO:0000256" key="5">
    <source>
        <dbReference type="PROSITE-ProRule" id="PRU00169"/>
    </source>
</evidence>
<evidence type="ECO:0000256" key="4">
    <source>
        <dbReference type="ARBA" id="ARBA00023163"/>
    </source>
</evidence>
<dbReference type="GO" id="GO:0003677">
    <property type="term" value="F:DNA binding"/>
    <property type="evidence" value="ECO:0007669"/>
    <property type="project" value="UniProtKB-KW"/>
</dbReference>
<dbReference type="GO" id="GO:0000160">
    <property type="term" value="P:phosphorelay signal transduction system"/>
    <property type="evidence" value="ECO:0007669"/>
    <property type="project" value="InterPro"/>
</dbReference>
<protein>
    <submittedName>
        <fullName evidence="8">Transcriptional regulatory protein liaR</fullName>
    </submittedName>
</protein>
<dbReference type="Pfam" id="PF00072">
    <property type="entry name" value="Response_reg"/>
    <property type="match status" value="1"/>
</dbReference>
<dbReference type="eggNOG" id="COG2197">
    <property type="taxonomic scope" value="Bacteria"/>
</dbReference>
<dbReference type="InterPro" id="IPR001789">
    <property type="entry name" value="Sig_transdc_resp-reg_receiver"/>
</dbReference>
<dbReference type="InterPro" id="IPR011006">
    <property type="entry name" value="CheY-like_superfamily"/>
</dbReference>
<evidence type="ECO:0000256" key="1">
    <source>
        <dbReference type="ARBA" id="ARBA00022553"/>
    </source>
</evidence>
<keyword evidence="2" id="KW-0805">Transcription regulation</keyword>
<dbReference type="InterPro" id="IPR039420">
    <property type="entry name" value="WalR-like"/>
</dbReference>
<evidence type="ECO:0000259" key="7">
    <source>
        <dbReference type="PROSITE" id="PS50110"/>
    </source>
</evidence>
<evidence type="ECO:0000313" key="8">
    <source>
        <dbReference type="EMBL" id="CCH68689.1"/>
    </source>
</evidence>
<evidence type="ECO:0000256" key="3">
    <source>
        <dbReference type="ARBA" id="ARBA00023125"/>
    </source>
</evidence>
<dbReference type="Proteomes" id="UP000013167">
    <property type="component" value="Unassembled WGS sequence"/>
</dbReference>
<sequence length="228" mass="23440">MSRVLPGGSPTGAATRAIRVLVVDDHPVVRAGMVAMLSEEPGLVVVGEAANGAEALGVIARLMPDVVLMDLRMPVMDGAEATARIVGAGGAGVPQVLVLTTYDTDADIVRSVEAGARGYLLKDAPPAQIAEAIQRAARGETVLAPAVAARLADRMRAPMGTPELTAREIEVLALVAQGQSNAEVGRSLFIGEATVKTHLVRVFAKLGVSDRTAAVTAAYRLGLLPPPG</sequence>
<dbReference type="PANTHER" id="PTHR43214">
    <property type="entry name" value="TWO-COMPONENT RESPONSE REGULATOR"/>
    <property type="match status" value="1"/>
</dbReference>
<dbReference type="PRINTS" id="PR00038">
    <property type="entry name" value="HTHLUXR"/>
</dbReference>
<dbReference type="CDD" id="cd17535">
    <property type="entry name" value="REC_NarL-like"/>
    <property type="match status" value="1"/>
</dbReference>
<dbReference type="InterPro" id="IPR058245">
    <property type="entry name" value="NreC/VraR/RcsB-like_REC"/>
</dbReference>
<dbReference type="HOGENOM" id="CLU_000445_90_10_11"/>
<evidence type="ECO:0000256" key="2">
    <source>
        <dbReference type="ARBA" id="ARBA00023015"/>
    </source>
</evidence>
<dbReference type="Pfam" id="PF00196">
    <property type="entry name" value="GerE"/>
    <property type="match status" value="1"/>
</dbReference>
<name>N0E1D5_9MICO</name>
<gene>
    <name evidence="8" type="primary">liaR</name>
    <name evidence="8" type="ORF">BN10_1130001</name>
</gene>
<dbReference type="PANTHER" id="PTHR43214:SF24">
    <property type="entry name" value="TRANSCRIPTIONAL REGULATORY PROTEIN NARL-RELATED"/>
    <property type="match status" value="1"/>
</dbReference>
<evidence type="ECO:0000313" key="9">
    <source>
        <dbReference type="Proteomes" id="UP000013167"/>
    </source>
</evidence>
<feature type="modified residue" description="4-aspartylphosphate" evidence="5">
    <location>
        <position position="70"/>
    </location>
</feature>
<keyword evidence="4" id="KW-0804">Transcription</keyword>
<dbReference type="AlphaFoldDB" id="N0E1D5"/>
<dbReference type="SUPFAM" id="SSF46894">
    <property type="entry name" value="C-terminal effector domain of the bipartite response regulators"/>
    <property type="match status" value="1"/>
</dbReference>
<reference evidence="8 9" key="1">
    <citation type="journal article" date="2013" name="ISME J.">
        <title>A metabolic model for members of the genus Tetrasphaera involved in enhanced biological phosphorus removal.</title>
        <authorList>
            <person name="Kristiansen R."/>
            <person name="Nguyen H.T.T."/>
            <person name="Saunders A.M."/>
            <person name="Nielsen J.L."/>
            <person name="Wimmer R."/>
            <person name="Le V.Q."/>
            <person name="McIlroy S.J."/>
            <person name="Petrovski S."/>
            <person name="Seviour R.J."/>
            <person name="Calteau A."/>
            <person name="Nielsen K.L."/>
            <person name="Nielsen P.H."/>
        </authorList>
    </citation>
    <scope>NUCLEOTIDE SEQUENCE [LARGE SCALE GENOMIC DNA]</scope>
    <source>
        <strain evidence="8 9">Lp2</strain>
    </source>
</reference>
<dbReference type="Gene3D" id="3.40.50.2300">
    <property type="match status" value="1"/>
</dbReference>
<dbReference type="InterPro" id="IPR000792">
    <property type="entry name" value="Tscrpt_reg_LuxR_C"/>
</dbReference>
<dbReference type="CDD" id="cd06170">
    <property type="entry name" value="LuxR_C_like"/>
    <property type="match status" value="1"/>
</dbReference>
<comment type="caution">
    <text evidence="8">The sequence shown here is derived from an EMBL/GenBank/DDBJ whole genome shotgun (WGS) entry which is preliminary data.</text>
</comment>
<dbReference type="InterPro" id="IPR016032">
    <property type="entry name" value="Sig_transdc_resp-reg_C-effctor"/>
</dbReference>
<dbReference type="RefSeq" id="WP_010851588.1">
    <property type="nucleotide sequence ID" value="NZ_HF570956.1"/>
</dbReference>
<dbReference type="STRING" id="1193181.BN10_1130001"/>
<dbReference type="SMART" id="SM00448">
    <property type="entry name" value="REC"/>
    <property type="match status" value="1"/>
</dbReference>
<dbReference type="PROSITE" id="PS50043">
    <property type="entry name" value="HTH_LUXR_2"/>
    <property type="match status" value="1"/>
</dbReference>